<evidence type="ECO:0000313" key="2">
    <source>
        <dbReference type="Proteomes" id="UP000887013"/>
    </source>
</evidence>
<evidence type="ECO:0000313" key="1">
    <source>
        <dbReference type="EMBL" id="GFT61596.1"/>
    </source>
</evidence>
<accession>A0A8X6PBM6</accession>
<comment type="caution">
    <text evidence="1">The sequence shown here is derived from an EMBL/GenBank/DDBJ whole genome shotgun (WGS) entry which is preliminary data.</text>
</comment>
<name>A0A8X6PBM6_NEPPI</name>
<organism evidence="1 2">
    <name type="scientific">Nephila pilipes</name>
    <name type="common">Giant wood spider</name>
    <name type="synonym">Nephila maculata</name>
    <dbReference type="NCBI Taxonomy" id="299642"/>
    <lineage>
        <taxon>Eukaryota</taxon>
        <taxon>Metazoa</taxon>
        <taxon>Ecdysozoa</taxon>
        <taxon>Arthropoda</taxon>
        <taxon>Chelicerata</taxon>
        <taxon>Arachnida</taxon>
        <taxon>Araneae</taxon>
        <taxon>Araneomorphae</taxon>
        <taxon>Entelegynae</taxon>
        <taxon>Araneoidea</taxon>
        <taxon>Nephilidae</taxon>
        <taxon>Nephila</taxon>
    </lineage>
</organism>
<dbReference type="AlphaFoldDB" id="A0A8X6PBM6"/>
<dbReference type="OrthoDB" id="10503623at2759"/>
<sequence>MNQSSCKKSRGWGIRMDLSDTRDTGLSWNISPDQPLMPGIETNCQSLQPPIDYYELFFMRAANKIRDQLKPVGKLILLEFFFPFTFRRWSAFLDAFCGTGS</sequence>
<keyword evidence="2" id="KW-1185">Reference proteome</keyword>
<protein>
    <submittedName>
        <fullName evidence="1">Uncharacterized protein</fullName>
    </submittedName>
</protein>
<proteinExistence type="predicted"/>
<dbReference type="Proteomes" id="UP000887013">
    <property type="component" value="Unassembled WGS sequence"/>
</dbReference>
<gene>
    <name evidence="1" type="ORF">NPIL_128681</name>
</gene>
<reference evidence="1" key="1">
    <citation type="submission" date="2020-08" db="EMBL/GenBank/DDBJ databases">
        <title>Multicomponent nature underlies the extraordinary mechanical properties of spider dragline silk.</title>
        <authorList>
            <person name="Kono N."/>
            <person name="Nakamura H."/>
            <person name="Mori M."/>
            <person name="Yoshida Y."/>
            <person name="Ohtoshi R."/>
            <person name="Malay A.D."/>
            <person name="Moran D.A.P."/>
            <person name="Tomita M."/>
            <person name="Numata K."/>
            <person name="Arakawa K."/>
        </authorList>
    </citation>
    <scope>NUCLEOTIDE SEQUENCE</scope>
</reference>
<dbReference type="EMBL" id="BMAW01019097">
    <property type="protein sequence ID" value="GFT61596.1"/>
    <property type="molecule type" value="Genomic_DNA"/>
</dbReference>